<feature type="domain" description="Tyrosine specific protein phosphatases" evidence="5">
    <location>
        <begin position="578"/>
        <end position="646"/>
    </location>
</feature>
<dbReference type="Proteomes" id="UP000800094">
    <property type="component" value="Unassembled WGS sequence"/>
</dbReference>
<dbReference type="OrthoDB" id="273181at2759"/>
<feature type="region of interest" description="Disordered" evidence="3">
    <location>
        <begin position="1"/>
        <end position="69"/>
    </location>
</feature>
<dbReference type="GO" id="GO:0005634">
    <property type="term" value="C:nucleus"/>
    <property type="evidence" value="ECO:0007669"/>
    <property type="project" value="GOC"/>
</dbReference>
<dbReference type="CDD" id="cd14516">
    <property type="entry name" value="DSP_fungal_PPS1"/>
    <property type="match status" value="1"/>
</dbReference>
<dbReference type="InterPro" id="IPR003595">
    <property type="entry name" value="Tyr_Pase_cat"/>
</dbReference>
<dbReference type="InterPro" id="IPR047949">
    <property type="entry name" value="PPS1_DSP"/>
</dbReference>
<keyword evidence="2" id="KW-0904">Protein phosphatase</keyword>
<dbReference type="InterPro" id="IPR029021">
    <property type="entry name" value="Prot-tyrosine_phosphatase-like"/>
</dbReference>
<protein>
    <submittedName>
        <fullName evidence="6">Dual specificity protein phosphatase-like protein PPS1</fullName>
    </submittedName>
</protein>
<dbReference type="PROSITE" id="PS00383">
    <property type="entry name" value="TYR_PHOSPHATASE_1"/>
    <property type="match status" value="1"/>
</dbReference>
<dbReference type="SMART" id="SM00404">
    <property type="entry name" value="PTPc_motif"/>
    <property type="match status" value="1"/>
</dbReference>
<reference evidence="6" key="1">
    <citation type="journal article" date="2020" name="Stud. Mycol.">
        <title>101 Dothideomycetes genomes: a test case for predicting lifestyles and emergence of pathogens.</title>
        <authorList>
            <person name="Haridas S."/>
            <person name="Albert R."/>
            <person name="Binder M."/>
            <person name="Bloem J."/>
            <person name="Labutti K."/>
            <person name="Salamov A."/>
            <person name="Andreopoulos B."/>
            <person name="Baker S."/>
            <person name="Barry K."/>
            <person name="Bills G."/>
            <person name="Bluhm B."/>
            <person name="Cannon C."/>
            <person name="Castanera R."/>
            <person name="Culley D."/>
            <person name="Daum C."/>
            <person name="Ezra D."/>
            <person name="Gonzalez J."/>
            <person name="Henrissat B."/>
            <person name="Kuo A."/>
            <person name="Liang C."/>
            <person name="Lipzen A."/>
            <person name="Lutzoni F."/>
            <person name="Magnuson J."/>
            <person name="Mondo S."/>
            <person name="Nolan M."/>
            <person name="Ohm R."/>
            <person name="Pangilinan J."/>
            <person name="Park H.-J."/>
            <person name="Ramirez L."/>
            <person name="Alfaro M."/>
            <person name="Sun H."/>
            <person name="Tritt A."/>
            <person name="Yoshinaga Y."/>
            <person name="Zwiers L.-H."/>
            <person name="Turgeon B."/>
            <person name="Goodwin S."/>
            <person name="Spatafora J."/>
            <person name="Crous P."/>
            <person name="Grigoriev I."/>
        </authorList>
    </citation>
    <scope>NUCLEOTIDE SEQUENCE</scope>
    <source>
        <strain evidence="6">CBS 122368</strain>
    </source>
</reference>
<dbReference type="InterPro" id="IPR020422">
    <property type="entry name" value="TYR_PHOSPHATASE_DUAL_dom"/>
</dbReference>
<dbReference type="InterPro" id="IPR053239">
    <property type="entry name" value="Dual_spec_PTase"/>
</dbReference>
<dbReference type="AlphaFoldDB" id="A0A6A6IF00"/>
<dbReference type="GO" id="GO:0008138">
    <property type="term" value="F:protein tyrosine/serine/threonine phosphatase activity"/>
    <property type="evidence" value="ECO:0007669"/>
    <property type="project" value="InterPro"/>
</dbReference>
<feature type="compositionally biased region" description="Pro residues" evidence="3">
    <location>
        <begin position="9"/>
        <end position="21"/>
    </location>
</feature>
<dbReference type="PROSITE" id="PS50054">
    <property type="entry name" value="TYR_PHOSPHATASE_DUAL"/>
    <property type="match status" value="1"/>
</dbReference>
<dbReference type="SMART" id="SM00195">
    <property type="entry name" value="DSPc"/>
    <property type="match status" value="1"/>
</dbReference>
<dbReference type="FunFam" id="3.90.190.10:FF:000110">
    <property type="entry name" value="PPS1p Protein phosphatase"/>
    <property type="match status" value="1"/>
</dbReference>
<evidence type="ECO:0000259" key="5">
    <source>
        <dbReference type="PROSITE" id="PS50056"/>
    </source>
</evidence>
<organism evidence="6 7">
    <name type="scientific">Trematosphaeria pertusa</name>
    <dbReference type="NCBI Taxonomy" id="390896"/>
    <lineage>
        <taxon>Eukaryota</taxon>
        <taxon>Fungi</taxon>
        <taxon>Dikarya</taxon>
        <taxon>Ascomycota</taxon>
        <taxon>Pezizomycotina</taxon>
        <taxon>Dothideomycetes</taxon>
        <taxon>Pleosporomycetidae</taxon>
        <taxon>Pleosporales</taxon>
        <taxon>Massarineae</taxon>
        <taxon>Trematosphaeriaceae</taxon>
        <taxon>Trematosphaeria</taxon>
    </lineage>
</organism>
<keyword evidence="7" id="KW-1185">Reference proteome</keyword>
<dbReference type="PROSITE" id="PS50056">
    <property type="entry name" value="TYR_PHOSPHATASE_2"/>
    <property type="match status" value="1"/>
</dbReference>
<dbReference type="GO" id="GO:0033260">
    <property type="term" value="P:nuclear DNA replication"/>
    <property type="evidence" value="ECO:0007669"/>
    <property type="project" value="InterPro"/>
</dbReference>
<evidence type="ECO:0000259" key="4">
    <source>
        <dbReference type="PROSITE" id="PS50054"/>
    </source>
</evidence>
<dbReference type="EMBL" id="ML987195">
    <property type="protein sequence ID" value="KAF2248648.1"/>
    <property type="molecule type" value="Genomic_DNA"/>
</dbReference>
<accession>A0A6A6IF00</accession>
<name>A0A6A6IF00_9PLEO</name>
<dbReference type="PANTHER" id="PTHR47550:SF1">
    <property type="entry name" value="DUAL SPECIFICITY PROTEIN PHOSPHATASE PPS1"/>
    <property type="match status" value="1"/>
</dbReference>
<feature type="domain" description="Tyrosine-protein phosphatase" evidence="4">
    <location>
        <begin position="508"/>
        <end position="659"/>
    </location>
</feature>
<evidence type="ECO:0000256" key="2">
    <source>
        <dbReference type="ARBA" id="ARBA00022912"/>
    </source>
</evidence>
<keyword evidence="1" id="KW-0378">Hydrolase</keyword>
<dbReference type="InterPro" id="IPR000387">
    <property type="entry name" value="Tyr_Pase_dom"/>
</dbReference>
<evidence type="ECO:0000313" key="7">
    <source>
        <dbReference type="Proteomes" id="UP000800094"/>
    </source>
</evidence>
<dbReference type="GeneID" id="54575145"/>
<dbReference type="Pfam" id="PF00782">
    <property type="entry name" value="DSPc"/>
    <property type="match status" value="1"/>
</dbReference>
<dbReference type="Gene3D" id="3.90.190.10">
    <property type="entry name" value="Protein tyrosine phosphatase superfamily"/>
    <property type="match status" value="1"/>
</dbReference>
<sequence>MAAVVARAPPMPGRSSTPPPHLTLNTSSRGTPAAVPNKHIPVCSPGPVPARGLETPPASPPSKDSALETSSITYPPTAYCEEYLNDPPLFTITAQRLSQALEHMATQPLPNPEQVFPWLHGLHADNQIQLAFFTNRRKSVRKVPRCIRSITVVKTGGDLSSSKLKGAIAPEELLPPSSDEHDFLECDPKDGFSVRNFQIQACKLAMVSDIIVYGDEKTSPSETIALAKRISKAQRQYELSHGFPRCLFNTFMLSDSFNYVQAHYPELIAVDTTGAMTGKVVDFFYWERYEMCAMSKASEISANVFLGPTPDPVLDSGCLSEQAFDVLVEASDLAHVPDSVSLRKLRNALEKADRKGPLHMEFPSSGSIMPPSWSHAEVDGLMDMCKWMYELANPHEVTRSKRKKGEDDEAIELDDMVQPRKLLIHCTDGYTETSLLGLAYFMYAEGLPAHDAWVQLHRDKGRNFFAYPTDVALLTQIQPRILQESPQFDGSVFHINEPQWLTRIDGSLPSRILPYMYLGNLGHANNPELLRELGITRILSVGETLSWSEDVKQQLNWPTELLMMVDRVQDNGVDPLWDEFGRCLQFIEAGKRDGGATLVHCRVGVSRSATICIAEVMNELGLSFPRAYCFVRARRLNVIIQPHLRFTYELLKWEEYQRQRRNEPLRRELEWATIAREIALMNKPYSAR</sequence>
<dbReference type="RefSeq" id="XP_033683652.1">
    <property type="nucleotide sequence ID" value="XM_033821815.1"/>
</dbReference>
<evidence type="ECO:0000256" key="1">
    <source>
        <dbReference type="ARBA" id="ARBA00022801"/>
    </source>
</evidence>
<evidence type="ECO:0000256" key="3">
    <source>
        <dbReference type="SAM" id="MobiDB-lite"/>
    </source>
</evidence>
<dbReference type="InterPro" id="IPR000340">
    <property type="entry name" value="Dual-sp_phosphatase_cat-dom"/>
</dbReference>
<evidence type="ECO:0000313" key="6">
    <source>
        <dbReference type="EMBL" id="KAF2248648.1"/>
    </source>
</evidence>
<dbReference type="SUPFAM" id="SSF52799">
    <property type="entry name" value="(Phosphotyrosine protein) phosphatases II"/>
    <property type="match status" value="2"/>
</dbReference>
<gene>
    <name evidence="6" type="ORF">BU26DRAFT_303362</name>
</gene>
<dbReference type="InterPro" id="IPR016130">
    <property type="entry name" value="Tyr_Pase_AS"/>
</dbReference>
<proteinExistence type="predicted"/>
<dbReference type="PANTHER" id="PTHR47550">
    <property type="entry name" value="DUAL SPECIFICITY PROTEIN PHOSPHATASE PPS1"/>
    <property type="match status" value="1"/>
</dbReference>